<evidence type="ECO:0000256" key="1">
    <source>
        <dbReference type="SAM" id="SignalP"/>
    </source>
</evidence>
<dbReference type="InParanoid" id="A0A2G4YYY4"/>
<sequence length="108" mass="11712">MTKATTYKAITATAIIALATTFGSAAFAHDISTEHTTMSSAEIERNVSKQNAKKLVETLLKRKYSGEGLEARTIEKDGDTWKVSIKRGTRKVATAIVDENSGNIHVTN</sequence>
<dbReference type="EMBL" id="PDEM01000007">
    <property type="protein sequence ID" value="PHZ86666.1"/>
    <property type="molecule type" value="Genomic_DNA"/>
</dbReference>
<keyword evidence="1" id="KW-0732">Signal</keyword>
<comment type="caution">
    <text evidence="2">The sequence shown here is derived from an EMBL/GenBank/DDBJ whole genome shotgun (WGS) entry which is preliminary data.</text>
</comment>
<protein>
    <recommendedName>
        <fullName evidence="4">PepSY domain-containing protein</fullName>
    </recommendedName>
</protein>
<dbReference type="AlphaFoldDB" id="A0A2G4YYY4"/>
<feature type="signal peptide" evidence="1">
    <location>
        <begin position="1"/>
        <end position="28"/>
    </location>
</feature>
<dbReference type="RefSeq" id="WP_099471042.1">
    <property type="nucleotide sequence ID" value="NZ_CP041025.1"/>
</dbReference>
<gene>
    <name evidence="2" type="ORF">CRD36_01970</name>
</gene>
<evidence type="ECO:0008006" key="4">
    <source>
        <dbReference type="Google" id="ProtNLM"/>
    </source>
</evidence>
<evidence type="ECO:0000313" key="2">
    <source>
        <dbReference type="EMBL" id="PHZ86666.1"/>
    </source>
</evidence>
<feature type="chain" id="PRO_5013633291" description="PepSY domain-containing protein" evidence="1">
    <location>
        <begin position="29"/>
        <end position="108"/>
    </location>
</feature>
<accession>A0A2G4YYY4</accession>
<name>A0A2G4YYY4_9PROT</name>
<proteinExistence type="predicted"/>
<reference evidence="2 3" key="1">
    <citation type="submission" date="2017-10" db="EMBL/GenBank/DDBJ databases">
        <title>Frigbacter circumglobatus gen. nov. sp. nov., isolated from sediment cultured in situ.</title>
        <authorList>
            <person name="Zhao Z."/>
        </authorList>
    </citation>
    <scope>NUCLEOTIDE SEQUENCE [LARGE SCALE GENOMIC DNA]</scope>
    <source>
        <strain evidence="2 3">ZYL</strain>
    </source>
</reference>
<keyword evidence="3" id="KW-1185">Reference proteome</keyword>
<dbReference type="Proteomes" id="UP000229730">
    <property type="component" value="Unassembled WGS sequence"/>
</dbReference>
<organism evidence="2 3">
    <name type="scientific">Paremcibacter congregatus</name>
    <dbReference type="NCBI Taxonomy" id="2043170"/>
    <lineage>
        <taxon>Bacteria</taxon>
        <taxon>Pseudomonadati</taxon>
        <taxon>Pseudomonadota</taxon>
        <taxon>Alphaproteobacteria</taxon>
        <taxon>Emcibacterales</taxon>
        <taxon>Emcibacteraceae</taxon>
        <taxon>Paremcibacter</taxon>
    </lineage>
</organism>
<evidence type="ECO:0000313" key="3">
    <source>
        <dbReference type="Proteomes" id="UP000229730"/>
    </source>
</evidence>